<dbReference type="RefSeq" id="WP_165806815.1">
    <property type="nucleotide sequence ID" value="NZ_QENZ01000003.1"/>
</dbReference>
<accession>A0A7L4UPV2</accession>
<evidence type="ECO:0000313" key="2">
    <source>
        <dbReference type="EMBL" id="PVX51773.1"/>
    </source>
</evidence>
<dbReference type="PROSITE" id="PS51257">
    <property type="entry name" value="PROKAR_LIPOPROTEIN"/>
    <property type="match status" value="1"/>
</dbReference>
<dbReference type="AlphaFoldDB" id="A0A7L4UPV2"/>
<reference evidence="2 3" key="1">
    <citation type="submission" date="2018-05" db="EMBL/GenBank/DDBJ databases">
        <title>Genomic Encyclopedia of Type Strains, Phase IV (KMG-IV): sequencing the most valuable type-strain genomes for metagenomic binning, comparative biology and taxonomic classification.</title>
        <authorList>
            <person name="Goeker M."/>
        </authorList>
    </citation>
    <scope>NUCLEOTIDE SEQUENCE [LARGE SCALE GENOMIC DNA]</scope>
    <source>
        <strain evidence="2 3">DSM 28579</strain>
    </source>
</reference>
<keyword evidence="2" id="KW-0378">Hydrolase</keyword>
<keyword evidence="3" id="KW-1185">Reference proteome</keyword>
<dbReference type="GO" id="GO:0016798">
    <property type="term" value="F:hydrolase activity, acting on glycosyl bonds"/>
    <property type="evidence" value="ECO:0007669"/>
    <property type="project" value="UniProtKB-KW"/>
</dbReference>
<dbReference type="InterPro" id="IPR014756">
    <property type="entry name" value="Ig_E-set"/>
</dbReference>
<dbReference type="CDD" id="cd02859">
    <property type="entry name" value="E_set_AMPKbeta_like_N"/>
    <property type="match status" value="1"/>
</dbReference>
<dbReference type="InterPro" id="IPR006047">
    <property type="entry name" value="GH13_cat_dom"/>
</dbReference>
<dbReference type="Pfam" id="PF00128">
    <property type="entry name" value="Alpha-amylase"/>
    <property type="match status" value="1"/>
</dbReference>
<feature type="domain" description="Glycosyl hydrolase family 13 catalytic" evidence="1">
    <location>
        <begin position="298"/>
        <end position="692"/>
    </location>
</feature>
<sequence>MNKIAYSFILIISFLSCNNAEKIIYPLEPATTTLLSPIVLDLDSTVLYLEDYVYDATKIDSISGFDNISWNKDEKKCIIYSSDTIPMLSTLKLHIDGQKYDLAIKKSLKQKVYLKYNAKSPDDKVLLKGEMTSWATLEPANIEGKTNIFSFTIPPGNYQYIYLVNDKEKLAPQVTKVDNNNGGYNSLLTVEGSKTKPTLSTYSFTDEKVTLKVENVENIIVFWENIEVPNSMVKRHNDKVEIVIPERASENQRSYIRVWGSNDNSFSNDILIPLQDGKVLSDAKDISRKDKHAQTLYSLMIDRFNNGKKENDHPLNRKDVLPQVDYQGGDIAGITKKINDGYFTNLGINTIWISPITQNPEDPYGQWTNPMTKFSGYHGYWPISSSEVDYRFGTSEELKTLLKTAHDNNINILLDYVANHVHEEHPFYKEHPNWVTPLYLPDGTKNTEQWDNHRLTTWFDDFMPTLDLQNDTVMEMMTDSALYWVENYDFDGFRHDATKHIPIKFWRTLTKKIRHSNNPTVYQIGETYGSRELIASYVSSGLLDAQFDFNLYDNAVACFAKPSENSFEKLKNALNESFNYFGHHHLMGNISGNHDRSRFISYASGDVKFDEDAKLAGWTRDITLTDTTAYAKLVQLNAFNLTIPGVPVIYQGDEYGVPGGNDPDNRRMMQFTNLEKNEIKTREQIASIAKLRRENLPLIYGDFTFLKTKKNILAYLRNYFDEGTIVIFNKSTEEKSMTLKLPQNVHVEKSLFKTPFTIKNNTVSLTLPANSTEIIY</sequence>
<dbReference type="Gene3D" id="3.20.20.80">
    <property type="entry name" value="Glycosidases"/>
    <property type="match status" value="1"/>
</dbReference>
<dbReference type="Gene3D" id="2.60.40.10">
    <property type="entry name" value="Immunoglobulins"/>
    <property type="match status" value="1"/>
</dbReference>
<dbReference type="InterPro" id="IPR013780">
    <property type="entry name" value="Glyco_hydro_b"/>
</dbReference>
<dbReference type="SUPFAM" id="SSF51011">
    <property type="entry name" value="Glycosyl hydrolase domain"/>
    <property type="match status" value="1"/>
</dbReference>
<dbReference type="EMBL" id="QENZ01000003">
    <property type="protein sequence ID" value="PVX51773.1"/>
    <property type="molecule type" value="Genomic_DNA"/>
</dbReference>
<dbReference type="InterPro" id="IPR032640">
    <property type="entry name" value="AMPK1_CBM"/>
</dbReference>
<gene>
    <name evidence="2" type="ORF">C7377_0058</name>
</gene>
<dbReference type="GO" id="GO:0005975">
    <property type="term" value="P:carbohydrate metabolic process"/>
    <property type="evidence" value="ECO:0007669"/>
    <property type="project" value="InterPro"/>
</dbReference>
<organism evidence="2 3">
    <name type="scientific">Balneicella halophila</name>
    <dbReference type="NCBI Taxonomy" id="1537566"/>
    <lineage>
        <taxon>Bacteria</taxon>
        <taxon>Pseudomonadati</taxon>
        <taxon>Bacteroidota</taxon>
        <taxon>Bacteroidia</taxon>
        <taxon>Bacteroidales</taxon>
        <taxon>Balneicellaceae</taxon>
        <taxon>Balneicella</taxon>
    </lineage>
</organism>
<protein>
    <submittedName>
        <fullName evidence="2">Glycosidase</fullName>
    </submittedName>
</protein>
<dbReference type="SUPFAM" id="SSF81296">
    <property type="entry name" value="E set domains"/>
    <property type="match status" value="1"/>
</dbReference>
<name>A0A7L4UPV2_BALHA</name>
<dbReference type="Pfam" id="PF16561">
    <property type="entry name" value="AMPK1_CBM"/>
    <property type="match status" value="1"/>
</dbReference>
<dbReference type="SUPFAM" id="SSF51445">
    <property type="entry name" value="(Trans)glycosidases"/>
    <property type="match status" value="1"/>
</dbReference>
<dbReference type="Gene3D" id="2.60.40.1180">
    <property type="entry name" value="Golgi alpha-mannosidase II"/>
    <property type="match status" value="1"/>
</dbReference>
<dbReference type="Proteomes" id="UP000251835">
    <property type="component" value="Unassembled WGS sequence"/>
</dbReference>
<dbReference type="InterPro" id="IPR017853">
    <property type="entry name" value="GH"/>
</dbReference>
<dbReference type="PANTHER" id="PTHR10357">
    <property type="entry name" value="ALPHA-AMYLASE FAMILY MEMBER"/>
    <property type="match status" value="1"/>
</dbReference>
<evidence type="ECO:0000313" key="3">
    <source>
        <dbReference type="Proteomes" id="UP000251835"/>
    </source>
</evidence>
<dbReference type="SMART" id="SM00642">
    <property type="entry name" value="Aamy"/>
    <property type="match status" value="1"/>
</dbReference>
<comment type="caution">
    <text evidence="2">The sequence shown here is derived from an EMBL/GenBank/DDBJ whole genome shotgun (WGS) entry which is preliminary data.</text>
</comment>
<evidence type="ECO:0000259" key="1">
    <source>
        <dbReference type="SMART" id="SM00642"/>
    </source>
</evidence>
<dbReference type="InterPro" id="IPR013783">
    <property type="entry name" value="Ig-like_fold"/>
</dbReference>
<keyword evidence="2" id="KW-0326">Glycosidase</keyword>
<proteinExistence type="predicted"/>